<dbReference type="PRINTS" id="PR00722">
    <property type="entry name" value="CHYMOTRYPSIN"/>
</dbReference>
<dbReference type="CDD" id="cd00190">
    <property type="entry name" value="Tryp_SPc"/>
    <property type="match status" value="1"/>
</dbReference>
<evidence type="ECO:0000256" key="5">
    <source>
        <dbReference type="SAM" id="SignalP"/>
    </source>
</evidence>
<dbReference type="PROSITE" id="PS00135">
    <property type="entry name" value="TRYPSIN_SER"/>
    <property type="match status" value="1"/>
</dbReference>
<evidence type="ECO:0000256" key="1">
    <source>
        <dbReference type="ARBA" id="ARBA00007664"/>
    </source>
</evidence>
<dbReference type="Proteomes" id="UP001501321">
    <property type="component" value="Unassembled WGS sequence"/>
</dbReference>
<evidence type="ECO:0000259" key="6">
    <source>
        <dbReference type="PROSITE" id="PS50240"/>
    </source>
</evidence>
<feature type="region of interest" description="Disordered" evidence="4">
    <location>
        <begin position="365"/>
        <end position="409"/>
    </location>
</feature>
<dbReference type="InterPro" id="IPR033116">
    <property type="entry name" value="TRYPSIN_SER"/>
</dbReference>
<feature type="signal peptide" evidence="5">
    <location>
        <begin position="1"/>
        <end position="18"/>
    </location>
</feature>
<evidence type="ECO:0000256" key="4">
    <source>
        <dbReference type="SAM" id="MobiDB-lite"/>
    </source>
</evidence>
<dbReference type="PROSITE" id="PS50240">
    <property type="entry name" value="TRYPSIN_DOM"/>
    <property type="match status" value="1"/>
</dbReference>
<feature type="compositionally biased region" description="Low complexity" evidence="4">
    <location>
        <begin position="388"/>
        <end position="400"/>
    </location>
</feature>
<dbReference type="Pfam" id="PF00089">
    <property type="entry name" value="Trypsin"/>
    <property type="match status" value="1"/>
</dbReference>
<dbReference type="PROSITE" id="PS00134">
    <property type="entry name" value="TRYPSIN_HIS"/>
    <property type="match status" value="1"/>
</dbReference>
<dbReference type="NCBIfam" id="TIGR03382">
    <property type="entry name" value="GC_trans_RRR"/>
    <property type="match status" value="1"/>
</dbReference>
<sequence>MRALASSLLLLCAPAALATDVVPTIVGGQTVSSAPAWMVSIQQLNTGYTNAHFCGGTLIAADWVVTAAHCVDDIQLDEIGLRIGDADLSTSFTPVTIDEVVVHPDWQVIYDGSSRTDFVGDMALLHLATSQSVSTPTLATLSQTQALEEVTDTSDTSNGDWLTAYGWGATDVYGNRYPDDLQTIDLPFEGMDTNYYPDHFYAGGVAGKSICFGDSGGPLLQDGILYGLTSFISYPSGSRAYCGNNGYTAGFTSIGYHLDWINDTIDGLNYTTNQALEVPYGETGTATFLIRNDDSQAWTLGQITSTATVSAACDQSTLAAGDTCEVNVSYTPSSATDDRTIEIDFTATAADSSTQSATLILHGTGITASSSNNSDDSSSDDSSDDSSDNSSSDDNSTSSDSGGGGSLPLGGLILLAAAGLRRRRQH</sequence>
<keyword evidence="3" id="KW-0645">Protease</keyword>
<dbReference type="EMBL" id="BAABFC010000020">
    <property type="protein sequence ID" value="GAA4502436.1"/>
    <property type="molecule type" value="Genomic_DNA"/>
</dbReference>
<evidence type="ECO:0000313" key="7">
    <source>
        <dbReference type="EMBL" id="GAA4502436.1"/>
    </source>
</evidence>
<evidence type="ECO:0000256" key="2">
    <source>
        <dbReference type="ARBA" id="ARBA00023157"/>
    </source>
</evidence>
<dbReference type="InterPro" id="IPR017756">
    <property type="entry name" value="TM_Gly-Cys-Arg_CS"/>
</dbReference>
<feature type="compositionally biased region" description="Acidic residues" evidence="4">
    <location>
        <begin position="377"/>
        <end position="387"/>
    </location>
</feature>
<dbReference type="RefSeq" id="WP_345014028.1">
    <property type="nucleotide sequence ID" value="NZ_BAABFC010000020.1"/>
</dbReference>
<proteinExistence type="inferred from homology"/>
<organism evidence="7 8">
    <name type="scientific">Pseudaeromonas paramecii</name>
    <dbReference type="NCBI Taxonomy" id="2138166"/>
    <lineage>
        <taxon>Bacteria</taxon>
        <taxon>Pseudomonadati</taxon>
        <taxon>Pseudomonadota</taxon>
        <taxon>Gammaproteobacteria</taxon>
        <taxon>Aeromonadales</taxon>
        <taxon>Aeromonadaceae</taxon>
        <taxon>Pseudaeromonas</taxon>
    </lineage>
</organism>
<keyword evidence="8" id="KW-1185">Reference proteome</keyword>
<dbReference type="Gene3D" id="2.40.10.10">
    <property type="entry name" value="Trypsin-like serine proteases"/>
    <property type="match status" value="1"/>
</dbReference>
<keyword evidence="3" id="KW-0720">Serine protease</keyword>
<keyword evidence="5" id="KW-0732">Signal</keyword>
<dbReference type="PANTHER" id="PTHR24276:SF91">
    <property type="entry name" value="AT26814P-RELATED"/>
    <property type="match status" value="1"/>
</dbReference>
<feature type="domain" description="Peptidase S1" evidence="6">
    <location>
        <begin position="25"/>
        <end position="266"/>
    </location>
</feature>
<dbReference type="InterPro" id="IPR043504">
    <property type="entry name" value="Peptidase_S1_PA_chymotrypsin"/>
</dbReference>
<dbReference type="InterPro" id="IPR050430">
    <property type="entry name" value="Peptidase_S1"/>
</dbReference>
<protein>
    <recommendedName>
        <fullName evidence="6">Peptidase S1 domain-containing protein</fullName>
    </recommendedName>
</protein>
<evidence type="ECO:0000313" key="8">
    <source>
        <dbReference type="Proteomes" id="UP001501321"/>
    </source>
</evidence>
<dbReference type="PANTHER" id="PTHR24276">
    <property type="entry name" value="POLYSERASE-RELATED"/>
    <property type="match status" value="1"/>
</dbReference>
<keyword evidence="2" id="KW-1015">Disulfide bond</keyword>
<evidence type="ECO:0000256" key="3">
    <source>
        <dbReference type="RuleBase" id="RU363034"/>
    </source>
</evidence>
<reference evidence="8" key="1">
    <citation type="journal article" date="2019" name="Int. J. Syst. Evol. Microbiol.">
        <title>The Global Catalogue of Microorganisms (GCM) 10K type strain sequencing project: providing services to taxonomists for standard genome sequencing and annotation.</title>
        <authorList>
            <consortium name="The Broad Institute Genomics Platform"/>
            <consortium name="The Broad Institute Genome Sequencing Center for Infectious Disease"/>
            <person name="Wu L."/>
            <person name="Ma J."/>
        </authorList>
    </citation>
    <scope>NUCLEOTIDE SEQUENCE [LARGE SCALE GENOMIC DNA]</scope>
    <source>
        <strain evidence="8">JCM 32226</strain>
    </source>
</reference>
<comment type="similarity">
    <text evidence="1">Belongs to the peptidase S1 family.</text>
</comment>
<feature type="chain" id="PRO_5047436989" description="Peptidase S1 domain-containing protein" evidence="5">
    <location>
        <begin position="19"/>
        <end position="426"/>
    </location>
</feature>
<dbReference type="InterPro" id="IPR001254">
    <property type="entry name" value="Trypsin_dom"/>
</dbReference>
<comment type="caution">
    <text evidence="7">The sequence shown here is derived from an EMBL/GenBank/DDBJ whole genome shotgun (WGS) entry which is preliminary data.</text>
</comment>
<dbReference type="SUPFAM" id="SSF50494">
    <property type="entry name" value="Trypsin-like serine proteases"/>
    <property type="match status" value="1"/>
</dbReference>
<dbReference type="InterPro" id="IPR009003">
    <property type="entry name" value="Peptidase_S1_PA"/>
</dbReference>
<dbReference type="InterPro" id="IPR013783">
    <property type="entry name" value="Ig-like_fold"/>
</dbReference>
<dbReference type="InterPro" id="IPR018114">
    <property type="entry name" value="TRYPSIN_HIS"/>
</dbReference>
<accession>A0ABP8QFX1</accession>
<dbReference type="Gene3D" id="2.60.40.10">
    <property type="entry name" value="Immunoglobulins"/>
    <property type="match status" value="1"/>
</dbReference>
<keyword evidence="3" id="KW-0378">Hydrolase</keyword>
<dbReference type="SMART" id="SM00020">
    <property type="entry name" value="Tryp_SPc"/>
    <property type="match status" value="1"/>
</dbReference>
<dbReference type="InterPro" id="IPR001314">
    <property type="entry name" value="Peptidase_S1A"/>
</dbReference>
<gene>
    <name evidence="7" type="ORF">GCM10023095_27070</name>
</gene>
<name>A0ABP8QFX1_9GAMM</name>